<protein>
    <submittedName>
        <fullName evidence="1">Uncharacterized protein</fullName>
    </submittedName>
</protein>
<keyword evidence="2" id="KW-1185">Reference proteome</keyword>
<dbReference type="AlphaFoldDB" id="A0A7T7MCJ6"/>
<sequence>MPAPQSPPQPPPPRPGLYGARGWTVRLGLWTLLSRFPDELRPVPPACAGGPSTSPLDGAGAPVSDYVPFAGLDAQAATDLLAVLPEDALQDRQNQAPTLRALLRACAQGGGRVRLCGYGIGPQRHDERLSVEGLWVSDPGLAGFEVSPTHAPGCGCQGLWARVSQRYQLDAEGAPDELRRLCPTWAGGQDGWWFWWD</sequence>
<reference evidence="1 2" key="1">
    <citation type="submission" date="2020-12" db="EMBL/GenBank/DDBJ databases">
        <authorList>
            <person name="Zhou J."/>
        </authorList>
    </citation>
    <scope>NUCLEOTIDE SEQUENCE [LARGE SCALE GENOMIC DNA]</scope>
    <source>
        <strain evidence="1 2">CCUG 61299</strain>
    </source>
</reference>
<name>A0A7T7MCJ6_9ACTO</name>
<dbReference type="EMBL" id="CP066802">
    <property type="protein sequence ID" value="QQM68372.1"/>
    <property type="molecule type" value="Genomic_DNA"/>
</dbReference>
<evidence type="ECO:0000313" key="1">
    <source>
        <dbReference type="EMBL" id="QQM68372.1"/>
    </source>
</evidence>
<accession>A0A7T7MCJ6</accession>
<dbReference type="Proteomes" id="UP000595895">
    <property type="component" value="Chromosome"/>
</dbReference>
<evidence type="ECO:0000313" key="2">
    <source>
        <dbReference type="Proteomes" id="UP000595895"/>
    </source>
</evidence>
<dbReference type="KEGG" id="awe:JG540_05970"/>
<gene>
    <name evidence="1" type="ORF">JG540_05970</name>
</gene>
<proteinExistence type="predicted"/>
<organism evidence="1 2">
    <name type="scientific">Actinomyces weissii</name>
    <dbReference type="NCBI Taxonomy" id="675090"/>
    <lineage>
        <taxon>Bacteria</taxon>
        <taxon>Bacillati</taxon>
        <taxon>Actinomycetota</taxon>
        <taxon>Actinomycetes</taxon>
        <taxon>Actinomycetales</taxon>
        <taxon>Actinomycetaceae</taxon>
        <taxon>Actinomyces</taxon>
    </lineage>
</organism>